<dbReference type="EMBL" id="FPBK01000007">
    <property type="protein sequence ID" value="SFU55717.1"/>
    <property type="molecule type" value="Genomic_DNA"/>
</dbReference>
<organism evidence="3 4">
    <name type="scientific">Pustulibacterium marinum</name>
    <dbReference type="NCBI Taxonomy" id="1224947"/>
    <lineage>
        <taxon>Bacteria</taxon>
        <taxon>Pseudomonadati</taxon>
        <taxon>Bacteroidota</taxon>
        <taxon>Flavobacteriia</taxon>
        <taxon>Flavobacteriales</taxon>
        <taxon>Flavobacteriaceae</taxon>
        <taxon>Pustulibacterium</taxon>
    </lineage>
</organism>
<dbReference type="AlphaFoldDB" id="A0A1I7H4T2"/>
<name>A0A1I7H4T2_9FLAO</name>
<keyword evidence="4" id="KW-1185">Reference proteome</keyword>
<evidence type="ECO:0008006" key="5">
    <source>
        <dbReference type="Google" id="ProtNLM"/>
    </source>
</evidence>
<keyword evidence="2" id="KW-0472">Membrane</keyword>
<feature type="coiled-coil region" evidence="1">
    <location>
        <begin position="121"/>
        <end position="148"/>
    </location>
</feature>
<dbReference type="Proteomes" id="UP000199138">
    <property type="component" value="Unassembled WGS sequence"/>
</dbReference>
<dbReference type="RefSeq" id="WP_093025126.1">
    <property type="nucleotide sequence ID" value="NZ_FPBK01000007.1"/>
</dbReference>
<keyword evidence="2" id="KW-0812">Transmembrane</keyword>
<reference evidence="3 4" key="1">
    <citation type="submission" date="2016-10" db="EMBL/GenBank/DDBJ databases">
        <authorList>
            <person name="de Groot N.N."/>
        </authorList>
    </citation>
    <scope>NUCLEOTIDE SEQUENCE [LARGE SCALE GENOMIC DNA]</scope>
    <source>
        <strain evidence="3 4">CGMCC 1.12333</strain>
    </source>
</reference>
<evidence type="ECO:0000256" key="1">
    <source>
        <dbReference type="SAM" id="Coils"/>
    </source>
</evidence>
<dbReference type="OrthoDB" id="1143801at2"/>
<sequence length="188" mass="21703">MRLEKDTIDKLFDDLQGSFDTELPSQHHAQNFAERLQEKKQESIVLKPKTKKSFVQKWWMVAASVVILISAGLFTLEQQNSEVATLSPEVVKAQTYFASIINTELEKLDKEKSSPLTKKIISDAMIQLDKLEKDYNKLEEELIEDGENKKLIYAMITNFQMRIELLQNVLNTIDEVKTLNTETHENTI</sequence>
<keyword evidence="2" id="KW-1133">Transmembrane helix</keyword>
<protein>
    <recommendedName>
        <fullName evidence="5">Anti-sigma factor</fullName>
    </recommendedName>
</protein>
<dbReference type="STRING" id="1224947.SAMN05216480_10760"/>
<evidence type="ECO:0000256" key="2">
    <source>
        <dbReference type="SAM" id="Phobius"/>
    </source>
</evidence>
<feature type="transmembrane region" description="Helical" evidence="2">
    <location>
        <begin position="58"/>
        <end position="76"/>
    </location>
</feature>
<proteinExistence type="predicted"/>
<accession>A0A1I7H4T2</accession>
<evidence type="ECO:0000313" key="4">
    <source>
        <dbReference type="Proteomes" id="UP000199138"/>
    </source>
</evidence>
<evidence type="ECO:0000313" key="3">
    <source>
        <dbReference type="EMBL" id="SFU55717.1"/>
    </source>
</evidence>
<gene>
    <name evidence="3" type="ORF">SAMN05216480_10760</name>
</gene>
<keyword evidence="1" id="KW-0175">Coiled coil</keyword>